<proteinExistence type="predicted"/>
<evidence type="ECO:0000313" key="2">
    <source>
        <dbReference type="Proteomes" id="UP001162992"/>
    </source>
</evidence>
<accession>A0ACC2D3P2</accession>
<protein>
    <submittedName>
        <fullName evidence="1">Uncharacterized protein</fullName>
    </submittedName>
</protein>
<name>A0ACC2D3P2_DIPCM</name>
<organism evidence="1 2">
    <name type="scientific">Diphasiastrum complanatum</name>
    <name type="common">Issler's clubmoss</name>
    <name type="synonym">Lycopodium complanatum</name>
    <dbReference type="NCBI Taxonomy" id="34168"/>
    <lineage>
        <taxon>Eukaryota</taxon>
        <taxon>Viridiplantae</taxon>
        <taxon>Streptophyta</taxon>
        <taxon>Embryophyta</taxon>
        <taxon>Tracheophyta</taxon>
        <taxon>Lycopodiopsida</taxon>
        <taxon>Lycopodiales</taxon>
        <taxon>Lycopodiaceae</taxon>
        <taxon>Lycopodioideae</taxon>
        <taxon>Diphasiastrum</taxon>
    </lineage>
</organism>
<dbReference type="EMBL" id="CM055098">
    <property type="protein sequence ID" value="KAJ7548909.1"/>
    <property type="molecule type" value="Genomic_DNA"/>
</dbReference>
<dbReference type="Proteomes" id="UP001162992">
    <property type="component" value="Chromosome 7"/>
</dbReference>
<gene>
    <name evidence="1" type="ORF">O6H91_07G032500</name>
</gene>
<reference evidence="2" key="1">
    <citation type="journal article" date="2024" name="Proc. Natl. Acad. Sci. U.S.A.">
        <title>Extraordinary preservation of gene collinearity over three hundred million years revealed in homosporous lycophytes.</title>
        <authorList>
            <person name="Li C."/>
            <person name="Wickell D."/>
            <person name="Kuo L.Y."/>
            <person name="Chen X."/>
            <person name="Nie B."/>
            <person name="Liao X."/>
            <person name="Peng D."/>
            <person name="Ji J."/>
            <person name="Jenkins J."/>
            <person name="Williams M."/>
            <person name="Shu S."/>
            <person name="Plott C."/>
            <person name="Barry K."/>
            <person name="Rajasekar S."/>
            <person name="Grimwood J."/>
            <person name="Han X."/>
            <person name="Sun S."/>
            <person name="Hou Z."/>
            <person name="He W."/>
            <person name="Dai G."/>
            <person name="Sun C."/>
            <person name="Schmutz J."/>
            <person name="Leebens-Mack J.H."/>
            <person name="Li F.W."/>
            <person name="Wang L."/>
        </authorList>
    </citation>
    <scope>NUCLEOTIDE SEQUENCE [LARGE SCALE GENOMIC DNA]</scope>
    <source>
        <strain evidence="2">cv. PW_Plant_1</strain>
    </source>
</reference>
<sequence>MSPECTKSAFFTKYAVNVSPLTHESHFLPNGNDSGFQEHLQHHDMMMPIPASNNAAEMNGGFAPFRTIPSPLYANLPLCNSQSLGSTVCQTGAFNTEPVFIWKGAAMALNAMGSQGIAHRQYMENSATLEGRICGFDNAYEWPSHPNATAGTYFQSQKHVNEEETIGFWQHQNGADGQDAEARASVWETGQIYGEYYTHLLEKFYSSYTGSSKDILGEDDMLVVNSSPICVPKSSNEMDQAVTSSTEMASRKKLKWSQRNSPTGVLTSGNGASTNYHQPATMVQAGNLGKPCKLKDLVRASKRNSLKGLDIGTLQSQGIVENRTWVPDFDALPSHSTTNQVQVAMAQKGDLKEHYSSRQSSITQTPSPVPYPCQHETFHFEGKLSKGITPAGSNLGQTDCDNYEGDRSLLVFSKRGRGRGVKRGTRRRNPNRDIYNGRRHNQDHKADHTIHKLDNAQNLPLVSTTNEHENLSLHFLHMFPKVQATPPRHQDGPTTDIDKLDKLHHQVAIPKDRICQHLHFPTAHPETSRPLRESDYVQVQYSQKGCTNLDEQSAKTVTPGLHSDDTAQFLRIAGDVKGGSTAFNIVQQMQQHATSSTSGGLRTSTEKPKAESTSILRHATTADSRGELLTSRLAGIRWAVATNRLPEKDEDNSESEDPVAQSSDWARERLKLTTQLMQNLVPPLPATMMQDSSVEGLICGIYTLARLSLGEACKMAHDSCNIKPPSSKKSEDNFSSSNRMDGDRKLKMFKDSKELPALIFMERVKERIKQLDKLLLRITGCTSILEMVMGADKLEKLKITNRLVKHHCKELFLDLNRIAPEADSRSVVQKSTLQKYVKAVRMPKKVPEGFECLTL</sequence>
<keyword evidence="2" id="KW-1185">Reference proteome</keyword>
<comment type="caution">
    <text evidence="1">The sequence shown here is derived from an EMBL/GenBank/DDBJ whole genome shotgun (WGS) entry which is preliminary data.</text>
</comment>
<evidence type="ECO:0000313" key="1">
    <source>
        <dbReference type="EMBL" id="KAJ7548909.1"/>
    </source>
</evidence>